<feature type="domain" description="O-antigen ligase-related" evidence="6">
    <location>
        <begin position="306"/>
        <end position="453"/>
    </location>
</feature>
<feature type="transmembrane region" description="Helical" evidence="5">
    <location>
        <begin position="12"/>
        <end position="32"/>
    </location>
</feature>
<gene>
    <name evidence="7" type="ORF">E5Z56_02530</name>
</gene>
<evidence type="ECO:0000256" key="4">
    <source>
        <dbReference type="ARBA" id="ARBA00023136"/>
    </source>
</evidence>
<dbReference type="Pfam" id="PF04932">
    <property type="entry name" value="Wzy_C"/>
    <property type="match status" value="1"/>
</dbReference>
<dbReference type="KEGG" id="ruj:E5Z56_02530"/>
<name>A0A4P8XTZ0_9FIRM</name>
<feature type="transmembrane region" description="Helical" evidence="5">
    <location>
        <begin position="300"/>
        <end position="320"/>
    </location>
</feature>
<protein>
    <recommendedName>
        <fullName evidence="6">O-antigen ligase-related domain-containing protein</fullName>
    </recommendedName>
</protein>
<dbReference type="InterPro" id="IPR051533">
    <property type="entry name" value="WaaL-like"/>
</dbReference>
<feature type="transmembrane region" description="Helical" evidence="5">
    <location>
        <begin position="237"/>
        <end position="253"/>
    </location>
</feature>
<feature type="transmembrane region" description="Helical" evidence="5">
    <location>
        <begin position="114"/>
        <end position="133"/>
    </location>
</feature>
<feature type="transmembrane region" description="Helical" evidence="5">
    <location>
        <begin position="216"/>
        <end position="231"/>
    </location>
</feature>
<organism evidence="7 8">
    <name type="scientific">Ruminococcus bovis</name>
    <dbReference type="NCBI Taxonomy" id="2564099"/>
    <lineage>
        <taxon>Bacteria</taxon>
        <taxon>Bacillati</taxon>
        <taxon>Bacillota</taxon>
        <taxon>Clostridia</taxon>
        <taxon>Eubacteriales</taxon>
        <taxon>Oscillospiraceae</taxon>
        <taxon>Ruminococcus</taxon>
    </lineage>
</organism>
<evidence type="ECO:0000259" key="6">
    <source>
        <dbReference type="Pfam" id="PF04932"/>
    </source>
</evidence>
<dbReference type="InterPro" id="IPR007016">
    <property type="entry name" value="O-antigen_ligase-rel_domated"/>
</dbReference>
<evidence type="ECO:0000256" key="2">
    <source>
        <dbReference type="ARBA" id="ARBA00022692"/>
    </source>
</evidence>
<dbReference type="Proteomes" id="UP000301475">
    <property type="component" value="Chromosome"/>
</dbReference>
<sequence>MDKENKKTLSHSMGNVAIIFVTLMFSIFPLYLSDRYYFIRHDKLYAFYVLAGLLVIVMGNVFLVHYNKREKENKIENKKNKFSFTDYGMIGFFISAIISTLISDYKFDSLTGALGRNNGLILIFAYFVIYFIISRTYRENKVVPIVMAVVSSVVAFIGILQQFYWDPLNLYNGMSSSQYTKFISTIGNRNIFSAYLTIVMPLCMVLFILSKKYYQKIIYGVSTVITFGGIVCCNSDGSILGTLGLFVFCYIFFIRNLKDFSNLLIITSLMLIGCKVIRYFSYIMDDYSMGFSAIESTLVYGNTYVVIGITLVLGIFLNIFSEEKGITKTPKVITLSLIFLTILLFALGVFAFCYFTFIDTKTSLRGAMKYFRFNDSWGTHRGFMWIRGIYIFLNVNIIQKLFGTGCDTFGQIMTDMGYNDELMAFKNETTNAAHNIYLNYLVTVGIMGVLSYITFVVSALIRGIKRSLSNKYCVVLVASVISYSIQAIVNIDQPITTPLFIVIVALLENQNRIKA</sequence>
<evidence type="ECO:0000256" key="3">
    <source>
        <dbReference type="ARBA" id="ARBA00022989"/>
    </source>
</evidence>
<feature type="transmembrane region" description="Helical" evidence="5">
    <location>
        <begin position="191"/>
        <end position="209"/>
    </location>
</feature>
<reference evidence="7 8" key="1">
    <citation type="submission" date="2019-04" db="EMBL/GenBank/DDBJ databases">
        <authorList>
            <person name="Embree M."/>
            <person name="Gaffney J.R."/>
        </authorList>
    </citation>
    <scope>NUCLEOTIDE SEQUENCE [LARGE SCALE GENOMIC DNA]</scope>
    <source>
        <strain evidence="7 8">JE7A12</strain>
    </source>
</reference>
<evidence type="ECO:0000313" key="7">
    <source>
        <dbReference type="EMBL" id="QCT06297.1"/>
    </source>
</evidence>
<evidence type="ECO:0000313" key="8">
    <source>
        <dbReference type="Proteomes" id="UP000301475"/>
    </source>
</evidence>
<dbReference type="PANTHER" id="PTHR37422:SF23">
    <property type="entry name" value="TEICHURONIC ACID BIOSYNTHESIS PROTEIN TUAE"/>
    <property type="match status" value="1"/>
</dbReference>
<dbReference type="RefSeq" id="WP_138156382.1">
    <property type="nucleotide sequence ID" value="NZ_CP039381.1"/>
</dbReference>
<accession>A0A4P8XTZ0</accession>
<feature type="transmembrane region" description="Helical" evidence="5">
    <location>
        <begin position="145"/>
        <end position="165"/>
    </location>
</feature>
<proteinExistence type="predicted"/>
<feature type="transmembrane region" description="Helical" evidence="5">
    <location>
        <begin position="44"/>
        <end position="63"/>
    </location>
</feature>
<dbReference type="GO" id="GO:0016020">
    <property type="term" value="C:membrane"/>
    <property type="evidence" value="ECO:0007669"/>
    <property type="project" value="UniProtKB-SubCell"/>
</dbReference>
<dbReference type="EMBL" id="CP039381">
    <property type="protein sequence ID" value="QCT06297.1"/>
    <property type="molecule type" value="Genomic_DNA"/>
</dbReference>
<feature type="transmembrane region" description="Helical" evidence="5">
    <location>
        <begin position="332"/>
        <end position="358"/>
    </location>
</feature>
<keyword evidence="4 5" id="KW-0472">Membrane</keyword>
<evidence type="ECO:0000256" key="5">
    <source>
        <dbReference type="SAM" id="Phobius"/>
    </source>
</evidence>
<feature type="transmembrane region" description="Helical" evidence="5">
    <location>
        <begin position="260"/>
        <end position="280"/>
    </location>
</feature>
<keyword evidence="8" id="KW-1185">Reference proteome</keyword>
<comment type="subcellular location">
    <subcellularLocation>
        <location evidence="1">Membrane</location>
        <topology evidence="1">Multi-pass membrane protein</topology>
    </subcellularLocation>
</comment>
<dbReference type="AlphaFoldDB" id="A0A4P8XTZ0"/>
<keyword evidence="3 5" id="KW-1133">Transmembrane helix</keyword>
<feature type="transmembrane region" description="Helical" evidence="5">
    <location>
        <begin position="84"/>
        <end position="102"/>
    </location>
</feature>
<keyword evidence="2 5" id="KW-0812">Transmembrane</keyword>
<dbReference type="OrthoDB" id="9796676at2"/>
<dbReference type="PANTHER" id="PTHR37422">
    <property type="entry name" value="TEICHURONIC ACID BIOSYNTHESIS PROTEIN TUAE"/>
    <property type="match status" value="1"/>
</dbReference>
<evidence type="ECO:0000256" key="1">
    <source>
        <dbReference type="ARBA" id="ARBA00004141"/>
    </source>
</evidence>
<feature type="transmembrane region" description="Helical" evidence="5">
    <location>
        <begin position="437"/>
        <end position="460"/>
    </location>
</feature>